<dbReference type="Pfam" id="PF00226">
    <property type="entry name" value="DnaJ"/>
    <property type="match status" value="1"/>
</dbReference>
<dbReference type="Gene3D" id="1.25.40.10">
    <property type="entry name" value="Tetratricopeptide repeat domain"/>
    <property type="match status" value="1"/>
</dbReference>
<dbReference type="AlphaFoldDB" id="A0A1Z4J9M9"/>
<sequence length="310" mass="34297">MSFQIDRGLFLSDFSDSHAILGVSIEADVKEIRKNYLKIARRLHPDSCISESEGDRQLAEQLLSKLVNPAWEKLSQEKARTDHLIVLKMKGQGAARNFHTIGVLSSLAQQLLSASNPDHFYRTALQDLSNRQYEQLDQACELIAQISELNLAYLIRREAASDSVGVPKNKTFIPATNNAQAKPQEVQAKAESLSDQYYRRAEGFAAKGNFAQATIELRDALKIDPNSSRCHSLMGMVYLRQNQPTMAKIHFTKALSIDPQDERALIGKQRIDPPAIPSSSEKPSAKSNATKQPSSKSGSGLFGGLFGKKK</sequence>
<dbReference type="InterPro" id="IPR019734">
    <property type="entry name" value="TPR_rpt"/>
</dbReference>
<feature type="repeat" description="TPR" evidence="3">
    <location>
        <begin position="228"/>
        <end position="261"/>
    </location>
</feature>
<keyword evidence="2 3" id="KW-0802">TPR repeat</keyword>
<keyword evidence="1" id="KW-0677">Repeat</keyword>
<dbReference type="SUPFAM" id="SSF46565">
    <property type="entry name" value="Chaperone J-domain"/>
    <property type="match status" value="1"/>
</dbReference>
<feature type="repeat" description="TPR" evidence="3">
    <location>
        <begin position="194"/>
        <end position="227"/>
    </location>
</feature>
<dbReference type="PANTHER" id="PTHR45188:SF2">
    <property type="entry name" value="DNAJ HOMOLOG SUBFAMILY C MEMBER 7"/>
    <property type="match status" value="1"/>
</dbReference>
<evidence type="ECO:0000256" key="1">
    <source>
        <dbReference type="ARBA" id="ARBA00022737"/>
    </source>
</evidence>
<evidence type="ECO:0000313" key="7">
    <source>
        <dbReference type="Proteomes" id="UP000217895"/>
    </source>
</evidence>
<dbReference type="SMART" id="SM00271">
    <property type="entry name" value="DnaJ"/>
    <property type="match status" value="1"/>
</dbReference>
<proteinExistence type="predicted"/>
<dbReference type="Pfam" id="PF13181">
    <property type="entry name" value="TPR_8"/>
    <property type="match status" value="1"/>
</dbReference>
<dbReference type="PANTHER" id="PTHR45188">
    <property type="entry name" value="DNAJ PROTEIN P58IPK HOMOLOG"/>
    <property type="match status" value="1"/>
</dbReference>
<dbReference type="Proteomes" id="UP000217895">
    <property type="component" value="Chromosome"/>
</dbReference>
<dbReference type="InterPro" id="IPR011990">
    <property type="entry name" value="TPR-like_helical_dom_sf"/>
</dbReference>
<feature type="compositionally biased region" description="Polar residues" evidence="4">
    <location>
        <begin position="277"/>
        <end position="293"/>
    </location>
</feature>
<feature type="compositionally biased region" description="Gly residues" evidence="4">
    <location>
        <begin position="300"/>
        <end position="310"/>
    </location>
</feature>
<dbReference type="SMART" id="SM00028">
    <property type="entry name" value="TPR"/>
    <property type="match status" value="2"/>
</dbReference>
<gene>
    <name evidence="6" type="ORF">NIES2135_02350</name>
</gene>
<dbReference type="InterPro" id="IPR001623">
    <property type="entry name" value="DnaJ_domain"/>
</dbReference>
<dbReference type="PROSITE" id="PS50076">
    <property type="entry name" value="DNAJ_2"/>
    <property type="match status" value="1"/>
</dbReference>
<dbReference type="Gene3D" id="1.10.287.110">
    <property type="entry name" value="DnaJ domain"/>
    <property type="match status" value="1"/>
</dbReference>
<dbReference type="CDD" id="cd06257">
    <property type="entry name" value="DnaJ"/>
    <property type="match status" value="1"/>
</dbReference>
<dbReference type="EMBL" id="AP018203">
    <property type="protein sequence ID" value="BAY53430.1"/>
    <property type="molecule type" value="Genomic_DNA"/>
</dbReference>
<evidence type="ECO:0000256" key="4">
    <source>
        <dbReference type="SAM" id="MobiDB-lite"/>
    </source>
</evidence>
<feature type="region of interest" description="Disordered" evidence="4">
    <location>
        <begin position="264"/>
        <end position="310"/>
    </location>
</feature>
<dbReference type="SUPFAM" id="SSF48452">
    <property type="entry name" value="TPR-like"/>
    <property type="match status" value="1"/>
</dbReference>
<reference evidence="6 7" key="1">
    <citation type="submission" date="2017-06" db="EMBL/GenBank/DDBJ databases">
        <title>Genome sequencing of cyanobaciteial culture collection at National Institute for Environmental Studies (NIES).</title>
        <authorList>
            <person name="Hirose Y."/>
            <person name="Shimura Y."/>
            <person name="Fujisawa T."/>
            <person name="Nakamura Y."/>
            <person name="Kawachi M."/>
        </authorList>
    </citation>
    <scope>NUCLEOTIDE SEQUENCE [LARGE SCALE GENOMIC DNA]</scope>
    <source>
        <strain evidence="6 7">NIES-2135</strain>
    </source>
</reference>
<organism evidence="6 7">
    <name type="scientific">Leptolyngbya boryana NIES-2135</name>
    <dbReference type="NCBI Taxonomy" id="1973484"/>
    <lineage>
        <taxon>Bacteria</taxon>
        <taxon>Bacillati</taxon>
        <taxon>Cyanobacteriota</taxon>
        <taxon>Cyanophyceae</taxon>
        <taxon>Leptolyngbyales</taxon>
        <taxon>Leptolyngbyaceae</taxon>
        <taxon>Leptolyngbya group</taxon>
        <taxon>Leptolyngbya</taxon>
    </lineage>
</organism>
<keyword evidence="7" id="KW-1185">Reference proteome</keyword>
<protein>
    <recommendedName>
        <fullName evidence="5">J domain-containing protein</fullName>
    </recommendedName>
</protein>
<dbReference type="InterPro" id="IPR036869">
    <property type="entry name" value="J_dom_sf"/>
</dbReference>
<evidence type="ECO:0000259" key="5">
    <source>
        <dbReference type="PROSITE" id="PS50076"/>
    </source>
</evidence>
<evidence type="ECO:0000256" key="2">
    <source>
        <dbReference type="ARBA" id="ARBA00022803"/>
    </source>
</evidence>
<name>A0A1Z4J9M9_LEPBY</name>
<accession>A0A1Z4J9M9</accession>
<feature type="domain" description="J" evidence="5">
    <location>
        <begin position="16"/>
        <end position="79"/>
    </location>
</feature>
<evidence type="ECO:0000256" key="3">
    <source>
        <dbReference type="PROSITE-ProRule" id="PRU00339"/>
    </source>
</evidence>
<dbReference type="PROSITE" id="PS50005">
    <property type="entry name" value="TPR"/>
    <property type="match status" value="2"/>
</dbReference>
<evidence type="ECO:0000313" key="6">
    <source>
        <dbReference type="EMBL" id="BAY53430.1"/>
    </source>
</evidence>